<dbReference type="EMBL" id="CAJZBQ010000011">
    <property type="protein sequence ID" value="CAG9313878.1"/>
    <property type="molecule type" value="Genomic_DNA"/>
</dbReference>
<proteinExistence type="predicted"/>
<comment type="caution">
    <text evidence="1">The sequence shown here is derived from an EMBL/GenBank/DDBJ whole genome shotgun (WGS) entry which is preliminary data.</text>
</comment>
<protein>
    <submittedName>
        <fullName evidence="1">Uncharacterized protein</fullName>
    </submittedName>
</protein>
<accession>A0AAU9IIH3</accession>
<gene>
    <name evidence="1" type="ORF">BSTOLATCC_MIC9680</name>
</gene>
<name>A0AAU9IIH3_9CILI</name>
<keyword evidence="2" id="KW-1185">Reference proteome</keyword>
<dbReference type="Proteomes" id="UP001162131">
    <property type="component" value="Unassembled WGS sequence"/>
</dbReference>
<organism evidence="1 2">
    <name type="scientific">Blepharisma stoltei</name>
    <dbReference type="NCBI Taxonomy" id="1481888"/>
    <lineage>
        <taxon>Eukaryota</taxon>
        <taxon>Sar</taxon>
        <taxon>Alveolata</taxon>
        <taxon>Ciliophora</taxon>
        <taxon>Postciliodesmatophora</taxon>
        <taxon>Heterotrichea</taxon>
        <taxon>Heterotrichida</taxon>
        <taxon>Blepharismidae</taxon>
        <taxon>Blepharisma</taxon>
    </lineage>
</organism>
<reference evidence="1" key="1">
    <citation type="submission" date="2021-09" db="EMBL/GenBank/DDBJ databases">
        <authorList>
            <consortium name="AG Swart"/>
            <person name="Singh M."/>
            <person name="Singh A."/>
            <person name="Seah K."/>
            <person name="Emmerich C."/>
        </authorList>
    </citation>
    <scope>NUCLEOTIDE SEQUENCE</scope>
    <source>
        <strain evidence="1">ATCC30299</strain>
    </source>
</reference>
<evidence type="ECO:0000313" key="1">
    <source>
        <dbReference type="EMBL" id="CAG9313878.1"/>
    </source>
</evidence>
<sequence length="178" mass="20545">MLSRKENLSKNPSIEKDLMNKIQELEESKGRILEMAKDEALQYRVLLKELISADKSALELLELIEAGKIKQVKNELWRKKALMLARFQSSEFELEMKESSFLLEGSIGQAYKTRPAFSLELSSICSASDEKISTNDTIFEDLKENLKKAQQGSLVLKKKREAQRKAWSRKNKCVVKYR</sequence>
<evidence type="ECO:0000313" key="2">
    <source>
        <dbReference type="Proteomes" id="UP001162131"/>
    </source>
</evidence>
<dbReference type="AlphaFoldDB" id="A0AAU9IIH3"/>